<name>A0AAN6NBZ6_9PEZI</name>
<keyword evidence="2" id="KW-1133">Transmembrane helix</keyword>
<keyword evidence="4" id="KW-1185">Reference proteome</keyword>
<feature type="compositionally biased region" description="Gly residues" evidence="1">
    <location>
        <begin position="166"/>
        <end position="179"/>
    </location>
</feature>
<evidence type="ECO:0000256" key="1">
    <source>
        <dbReference type="SAM" id="MobiDB-lite"/>
    </source>
</evidence>
<accession>A0AAN6NBZ6</accession>
<evidence type="ECO:0000313" key="3">
    <source>
        <dbReference type="EMBL" id="KAK3941968.1"/>
    </source>
</evidence>
<reference evidence="4" key="1">
    <citation type="journal article" date="2023" name="Mol. Phylogenet. Evol.">
        <title>Genome-scale phylogeny and comparative genomics of the fungal order Sordariales.</title>
        <authorList>
            <person name="Hensen N."/>
            <person name="Bonometti L."/>
            <person name="Westerberg I."/>
            <person name="Brannstrom I.O."/>
            <person name="Guillou S."/>
            <person name="Cros-Aarteil S."/>
            <person name="Calhoun S."/>
            <person name="Haridas S."/>
            <person name="Kuo A."/>
            <person name="Mondo S."/>
            <person name="Pangilinan J."/>
            <person name="Riley R."/>
            <person name="LaButti K."/>
            <person name="Andreopoulos B."/>
            <person name="Lipzen A."/>
            <person name="Chen C."/>
            <person name="Yan M."/>
            <person name="Daum C."/>
            <person name="Ng V."/>
            <person name="Clum A."/>
            <person name="Steindorff A."/>
            <person name="Ohm R.A."/>
            <person name="Martin F."/>
            <person name="Silar P."/>
            <person name="Natvig D.O."/>
            <person name="Lalanne C."/>
            <person name="Gautier V."/>
            <person name="Ament-Velasquez S.L."/>
            <person name="Kruys A."/>
            <person name="Hutchinson M.I."/>
            <person name="Powell A.J."/>
            <person name="Barry K."/>
            <person name="Miller A.N."/>
            <person name="Grigoriev I.V."/>
            <person name="Debuchy R."/>
            <person name="Gladieux P."/>
            <person name="Hiltunen Thoren M."/>
            <person name="Johannesson H."/>
        </authorList>
    </citation>
    <scope>NUCLEOTIDE SEQUENCE [LARGE SCALE GENOMIC DNA]</scope>
    <source>
        <strain evidence="4">CBS 340.73</strain>
    </source>
</reference>
<protein>
    <recommendedName>
        <fullName evidence="5">Apple domain-containing protein</fullName>
    </recommendedName>
</protein>
<proteinExistence type="predicted"/>
<feature type="region of interest" description="Disordered" evidence="1">
    <location>
        <begin position="158"/>
        <end position="186"/>
    </location>
</feature>
<feature type="region of interest" description="Disordered" evidence="1">
    <location>
        <begin position="105"/>
        <end position="131"/>
    </location>
</feature>
<dbReference type="EMBL" id="MU853778">
    <property type="protein sequence ID" value="KAK3941968.1"/>
    <property type="molecule type" value="Genomic_DNA"/>
</dbReference>
<feature type="compositionally biased region" description="Low complexity" evidence="1">
    <location>
        <begin position="251"/>
        <end position="269"/>
    </location>
</feature>
<dbReference type="AlphaFoldDB" id="A0AAN6NBZ6"/>
<feature type="compositionally biased region" description="Low complexity" evidence="1">
    <location>
        <begin position="1"/>
        <end position="19"/>
    </location>
</feature>
<sequence length="373" mass="38259">MDPPQRQGSSASQSQSRPRANSHNTVNKRLRFAEDELGLEEVSHHPSPQPVLPSIERKGAAVPVPIGAAAVPAAVPAETEAPEVYWADDVTDADANLEAQYTFYREGTPTPPESASDREKAGEGASHGEGGVAALGQSSVAAEFAGFGFGFDPPAAEGSNWSRGSSGSGSGGGGGGGGSNSNSNSSHGNICGLSKRAFWPLVAVLALLVVGLAVGVGVGISLSRKTSEAATTATTPTPSSAFAINSSTTSASFATTPTSSSTTSSNETPRPTYNSDCPAANNSIYHVSGSTKTFLRVCGLDYSGAGGAADLADVYTSSMPECINRCASFDQCTGCGWGYIFGDTGDTHRCWMKSNLKTSHNATADWCFAVLQR</sequence>
<organism evidence="3 4">
    <name type="scientific">Diplogelasinospora grovesii</name>
    <dbReference type="NCBI Taxonomy" id="303347"/>
    <lineage>
        <taxon>Eukaryota</taxon>
        <taxon>Fungi</taxon>
        <taxon>Dikarya</taxon>
        <taxon>Ascomycota</taxon>
        <taxon>Pezizomycotina</taxon>
        <taxon>Sordariomycetes</taxon>
        <taxon>Sordariomycetidae</taxon>
        <taxon>Sordariales</taxon>
        <taxon>Diplogelasinosporaceae</taxon>
        <taxon>Diplogelasinospora</taxon>
    </lineage>
</organism>
<evidence type="ECO:0000313" key="4">
    <source>
        <dbReference type="Proteomes" id="UP001303473"/>
    </source>
</evidence>
<keyword evidence="2" id="KW-0812">Transmembrane</keyword>
<feature type="region of interest" description="Disordered" evidence="1">
    <location>
        <begin position="1"/>
        <end position="53"/>
    </location>
</feature>
<comment type="caution">
    <text evidence="3">The sequence shown here is derived from an EMBL/GenBank/DDBJ whole genome shotgun (WGS) entry which is preliminary data.</text>
</comment>
<dbReference type="Proteomes" id="UP001303473">
    <property type="component" value="Unassembled WGS sequence"/>
</dbReference>
<evidence type="ECO:0008006" key="5">
    <source>
        <dbReference type="Google" id="ProtNLM"/>
    </source>
</evidence>
<feature type="transmembrane region" description="Helical" evidence="2">
    <location>
        <begin position="197"/>
        <end position="220"/>
    </location>
</feature>
<feature type="region of interest" description="Disordered" evidence="1">
    <location>
        <begin position="251"/>
        <end position="275"/>
    </location>
</feature>
<keyword evidence="2" id="KW-0472">Membrane</keyword>
<gene>
    <name evidence="3" type="ORF">QBC46DRAFT_87249</name>
</gene>
<evidence type="ECO:0000256" key="2">
    <source>
        <dbReference type="SAM" id="Phobius"/>
    </source>
</evidence>